<keyword evidence="3" id="KW-1185">Reference proteome</keyword>
<feature type="region of interest" description="Disordered" evidence="1">
    <location>
        <begin position="470"/>
        <end position="489"/>
    </location>
</feature>
<accession>A0ABP1D259</accession>
<feature type="compositionally biased region" description="Low complexity" evidence="1">
    <location>
        <begin position="406"/>
        <end position="427"/>
    </location>
</feature>
<evidence type="ECO:0000256" key="1">
    <source>
        <dbReference type="SAM" id="MobiDB-lite"/>
    </source>
</evidence>
<feature type="region of interest" description="Disordered" evidence="1">
    <location>
        <begin position="25"/>
        <end position="56"/>
    </location>
</feature>
<protein>
    <submittedName>
        <fullName evidence="2">Uncharacterized protein</fullName>
    </submittedName>
</protein>
<feature type="compositionally biased region" description="Low complexity" evidence="1">
    <location>
        <begin position="167"/>
        <end position="179"/>
    </location>
</feature>
<dbReference type="EMBL" id="OZ037945">
    <property type="protein sequence ID" value="CAL1701239.1"/>
    <property type="molecule type" value="Genomic_DNA"/>
</dbReference>
<dbReference type="Proteomes" id="UP001497453">
    <property type="component" value="Chromosome 2"/>
</dbReference>
<gene>
    <name evidence="2" type="ORF">GFSPODELE1_LOCUS3494</name>
</gene>
<feature type="compositionally biased region" description="Polar residues" evidence="1">
    <location>
        <begin position="32"/>
        <end position="42"/>
    </location>
</feature>
<evidence type="ECO:0000313" key="3">
    <source>
        <dbReference type="Proteomes" id="UP001497453"/>
    </source>
</evidence>
<proteinExistence type="predicted"/>
<organism evidence="2 3">
    <name type="scientific">Somion occarium</name>
    <dbReference type="NCBI Taxonomy" id="3059160"/>
    <lineage>
        <taxon>Eukaryota</taxon>
        <taxon>Fungi</taxon>
        <taxon>Dikarya</taxon>
        <taxon>Basidiomycota</taxon>
        <taxon>Agaricomycotina</taxon>
        <taxon>Agaricomycetes</taxon>
        <taxon>Polyporales</taxon>
        <taxon>Cerrenaceae</taxon>
        <taxon>Somion</taxon>
    </lineage>
</organism>
<sequence>MAARPTLPLGAQSHDAVDTRRTEMAVAADASRQVSEPTSSADSTRESDAGKTDTTQKIWLEGDIIMPLNVPRPKTYADTTNLALKYPEVASQILALPMPPPTPVGGKPTKVGESTGLSSQQMAPHAEAEPNWAMAPDDLGEAPSPQKRSKRSRQDRPTRGRGRRTSAAKASKSGGHTSSRSPDPPSALSCPALTLGDTTRSHTEPQFYSMPPSPPASSDGMGPSVNEVDALIALLQEARMNDPALRHKTLLEVDLELNISGRLRPATAAGEIASDAVHGLNRVLAGTAEQHTSEETSSSSRDTIPSDAGSWRRSPVPGEQSSVDCNPSWRKREGGDMACFSSKPFSNAHPKALDDHRSTATERRRSGPMPRGPPPPGLEGTPRRSYGFRSGRSTSRDSFGHRRPNSKQASSSSSSSRNSPEPTTSRPFWPTSKEASKHQLVADPPVQKVNAAPSASFGPTLDQLTTVSPDTNVEACTPESVDNSGWIRG</sequence>
<evidence type="ECO:0000313" key="2">
    <source>
        <dbReference type="EMBL" id="CAL1701239.1"/>
    </source>
</evidence>
<feature type="region of interest" description="Disordered" evidence="1">
    <location>
        <begin position="97"/>
        <end position="224"/>
    </location>
</feature>
<feature type="region of interest" description="Disordered" evidence="1">
    <location>
        <begin position="288"/>
        <end position="461"/>
    </location>
</feature>
<reference evidence="3" key="1">
    <citation type="submission" date="2024-04" db="EMBL/GenBank/DDBJ databases">
        <authorList>
            <person name="Shaw F."/>
            <person name="Minotto A."/>
        </authorList>
    </citation>
    <scope>NUCLEOTIDE SEQUENCE [LARGE SCALE GENOMIC DNA]</scope>
</reference>
<feature type="compositionally biased region" description="Basic and acidic residues" evidence="1">
    <location>
        <begin position="351"/>
        <end position="365"/>
    </location>
</feature>
<name>A0ABP1D259_9APHY</name>